<sequence length="258" mass="28738">MSSLTSFGSAGMEGRGYADEAIASPSSTNSSTLVYLTIMAPKTIPIPSILTQKKKSKRKAAREPLVFYKRSKRALPEGPPLSGSLDPNIWMDQHVQFNLFPKEKELFKGMTEEEASNIGYELIARLNTTIKSNEELTLRVVEVEKVIADEKAKAKTLLADVRTTTRQLQRSNNDLKLDLQHSAEKNKELVTERDNLLAEWDSLCGKVPLENPHLDMIKIIVNEELVAMPTVPETPTPVVPFVEHLVVEVIEETEGTNA</sequence>
<protein>
    <submittedName>
        <fullName evidence="1">Uncharacterized protein</fullName>
    </submittedName>
</protein>
<dbReference type="Gramene" id="KOM37851">
    <property type="protein sequence ID" value="KOM37851"/>
    <property type="gene ID" value="LR48_Vigan03g123300"/>
</dbReference>
<name>A0A0L9U4Z0_PHAAN</name>
<evidence type="ECO:0000313" key="1">
    <source>
        <dbReference type="EMBL" id="KOM37851.1"/>
    </source>
</evidence>
<reference evidence="2" key="1">
    <citation type="journal article" date="2015" name="Proc. Natl. Acad. Sci. U.S.A.">
        <title>Genome sequencing of adzuki bean (Vigna angularis) provides insight into high starch and low fat accumulation and domestication.</title>
        <authorList>
            <person name="Yang K."/>
            <person name="Tian Z."/>
            <person name="Chen C."/>
            <person name="Luo L."/>
            <person name="Zhao B."/>
            <person name="Wang Z."/>
            <person name="Yu L."/>
            <person name="Li Y."/>
            <person name="Sun Y."/>
            <person name="Li W."/>
            <person name="Chen Y."/>
            <person name="Li Y."/>
            <person name="Zhang Y."/>
            <person name="Ai D."/>
            <person name="Zhao J."/>
            <person name="Shang C."/>
            <person name="Ma Y."/>
            <person name="Wu B."/>
            <person name="Wang M."/>
            <person name="Gao L."/>
            <person name="Sun D."/>
            <person name="Zhang P."/>
            <person name="Guo F."/>
            <person name="Wang W."/>
            <person name="Li Y."/>
            <person name="Wang J."/>
            <person name="Varshney R.K."/>
            <person name="Wang J."/>
            <person name="Ling H.Q."/>
            <person name="Wan P."/>
        </authorList>
    </citation>
    <scope>NUCLEOTIDE SEQUENCE</scope>
    <source>
        <strain evidence="2">cv. Jingnong 6</strain>
    </source>
</reference>
<gene>
    <name evidence="1" type="ORF">LR48_Vigan03g123300</name>
</gene>
<accession>A0A0L9U4Z0</accession>
<evidence type="ECO:0000313" key="2">
    <source>
        <dbReference type="Proteomes" id="UP000053144"/>
    </source>
</evidence>
<organism evidence="1 2">
    <name type="scientific">Phaseolus angularis</name>
    <name type="common">Azuki bean</name>
    <name type="synonym">Vigna angularis</name>
    <dbReference type="NCBI Taxonomy" id="3914"/>
    <lineage>
        <taxon>Eukaryota</taxon>
        <taxon>Viridiplantae</taxon>
        <taxon>Streptophyta</taxon>
        <taxon>Embryophyta</taxon>
        <taxon>Tracheophyta</taxon>
        <taxon>Spermatophyta</taxon>
        <taxon>Magnoliopsida</taxon>
        <taxon>eudicotyledons</taxon>
        <taxon>Gunneridae</taxon>
        <taxon>Pentapetalae</taxon>
        <taxon>rosids</taxon>
        <taxon>fabids</taxon>
        <taxon>Fabales</taxon>
        <taxon>Fabaceae</taxon>
        <taxon>Papilionoideae</taxon>
        <taxon>50 kb inversion clade</taxon>
        <taxon>NPAAA clade</taxon>
        <taxon>indigoferoid/millettioid clade</taxon>
        <taxon>Phaseoleae</taxon>
        <taxon>Vigna</taxon>
    </lineage>
</organism>
<dbReference type="EMBL" id="CM003373">
    <property type="protein sequence ID" value="KOM37851.1"/>
    <property type="molecule type" value="Genomic_DNA"/>
</dbReference>
<dbReference type="AlphaFoldDB" id="A0A0L9U4Z0"/>
<proteinExistence type="predicted"/>
<dbReference type="Proteomes" id="UP000053144">
    <property type="component" value="Chromosome 3"/>
</dbReference>